<dbReference type="InterPro" id="IPR016873">
    <property type="entry name" value="Caps_polysacc_synth_BcbE_prd"/>
</dbReference>
<organism evidence="2 3">
    <name type="scientific">Helicobacter pullorum MIT 98-5489</name>
    <dbReference type="NCBI Taxonomy" id="537972"/>
    <lineage>
        <taxon>Bacteria</taxon>
        <taxon>Pseudomonadati</taxon>
        <taxon>Campylobacterota</taxon>
        <taxon>Epsilonproteobacteria</taxon>
        <taxon>Campylobacterales</taxon>
        <taxon>Helicobacteraceae</taxon>
        <taxon>Helicobacter</taxon>
    </lineage>
</organism>
<protein>
    <recommendedName>
        <fullName evidence="1">Nucleotidyl transferase domain-containing protein</fullName>
    </recommendedName>
</protein>
<name>C5EZF5_9HELI</name>
<keyword evidence="3" id="KW-1185">Reference proteome</keyword>
<dbReference type="SUPFAM" id="SSF53448">
    <property type="entry name" value="Nucleotide-diphospho-sugar transferases"/>
    <property type="match status" value="1"/>
</dbReference>
<dbReference type="eggNOG" id="COG1209">
    <property type="taxonomic scope" value="Bacteria"/>
</dbReference>
<reference evidence="3" key="1">
    <citation type="journal article" date="2014" name="Genome Announc.">
        <title>Draft genome sequences of six enterohepatic helicobacter species isolated from humans and one from rhesus macaques.</title>
        <authorList>
            <person name="Shen Z."/>
            <person name="Sheh A."/>
            <person name="Young S.K."/>
            <person name="Abouelliel A."/>
            <person name="Ward D.V."/>
            <person name="Earl A.M."/>
            <person name="Fox J.G."/>
        </authorList>
    </citation>
    <scope>NUCLEOTIDE SEQUENCE [LARGE SCALE GENOMIC DNA]</scope>
    <source>
        <strain evidence="3">MIT 98-5489</strain>
    </source>
</reference>
<dbReference type="InterPro" id="IPR005835">
    <property type="entry name" value="NTP_transferase_dom"/>
</dbReference>
<dbReference type="PIRSF" id="PIRSF028162">
    <property type="entry name" value="BcbE_prd"/>
    <property type="match status" value="1"/>
</dbReference>
<dbReference type="Pfam" id="PF00483">
    <property type="entry name" value="NTP_transferase"/>
    <property type="match status" value="1"/>
</dbReference>
<feature type="domain" description="Nucleotidyl transferase" evidence="1">
    <location>
        <begin position="22"/>
        <end position="188"/>
    </location>
</feature>
<evidence type="ECO:0000259" key="1">
    <source>
        <dbReference type="Pfam" id="PF00483"/>
    </source>
</evidence>
<evidence type="ECO:0000313" key="3">
    <source>
        <dbReference type="Proteomes" id="UP000003953"/>
    </source>
</evidence>
<dbReference type="HOGENOM" id="CLU_065567_2_0_7"/>
<dbReference type="InterPro" id="IPR050486">
    <property type="entry name" value="Mannose-1P_guanyltransferase"/>
</dbReference>
<dbReference type="Proteomes" id="UP000003953">
    <property type="component" value="Unassembled WGS sequence"/>
</dbReference>
<proteinExistence type="predicted"/>
<dbReference type="CDD" id="cd04183">
    <property type="entry name" value="GT2_BcE_like"/>
    <property type="match status" value="1"/>
</dbReference>
<dbReference type="PANTHER" id="PTHR22572">
    <property type="entry name" value="SUGAR-1-PHOSPHATE GUANYL TRANSFERASE"/>
    <property type="match status" value="1"/>
</dbReference>
<accession>C5EZF5</accession>
<dbReference type="AlphaFoldDB" id="C5EZF5"/>
<dbReference type="EMBL" id="DS990442">
    <property type="protein sequence ID" value="EEQ63270.1"/>
    <property type="molecule type" value="Genomic_DNA"/>
</dbReference>
<evidence type="ECO:0000313" key="2">
    <source>
        <dbReference type="EMBL" id="EEQ63270.1"/>
    </source>
</evidence>
<dbReference type="Gene3D" id="3.90.550.10">
    <property type="entry name" value="Spore Coat Polysaccharide Biosynthesis Protein SpsA, Chain A"/>
    <property type="match status" value="1"/>
</dbReference>
<sequence>MLNIVVPIAGKSYFFDENKDGFPKPFIEICGKTMLEHFVENFSSIENKRFIFVLQERENKKFHIDDAILVLTNNASEIITLKNETGGMVCSVMMAVDFIENDEPLLVVNMDQVFELDLNEMIEKFKPYDAGVLSFESVHPRWAYVKCNSEGFVLQAYEKQPVSKNAIAGFYYFKNGKYFMNAAKIMIKKDVNYGGQYFIAPLLNELILENKSVFNISIDKNSYYTFYSPAKINEYERIKNA</sequence>
<dbReference type="InterPro" id="IPR029044">
    <property type="entry name" value="Nucleotide-diphossugar_trans"/>
</dbReference>
<gene>
    <name evidence="2" type="ORF">HPMG_00727</name>
</gene>
<dbReference type="RefSeq" id="WP_005021516.1">
    <property type="nucleotide sequence ID" value="NZ_DS990442.1"/>
</dbReference>